<dbReference type="OMA" id="KHDYTEA"/>
<feature type="compositionally biased region" description="Low complexity" evidence="1">
    <location>
        <begin position="118"/>
        <end position="132"/>
    </location>
</feature>
<feature type="compositionally biased region" description="Basic and acidic residues" evidence="1">
    <location>
        <begin position="447"/>
        <end position="459"/>
    </location>
</feature>
<reference evidence="3 5" key="1">
    <citation type="submission" date="2015-07" db="EMBL/GenBank/DDBJ databases">
        <authorList>
            <person name="Cajimat M.N.B."/>
            <person name="Milazzo M.L."/>
            <person name="Fulhorst C.F."/>
        </authorList>
    </citation>
    <scope>NUCLEOTIDE SEQUENCE [LARGE SCALE GENOMIC DNA]</scope>
    <source>
        <strain evidence="3">Single colony</strain>
    </source>
</reference>
<dbReference type="EMBL" id="CWKI01000006">
    <property type="protein sequence ID" value="CTR07365.1"/>
    <property type="molecule type" value="Genomic_DNA"/>
</dbReference>
<dbReference type="PANTHER" id="PTHR15327">
    <property type="entry name" value="MICROFIBRIL-ASSOCIATED PROTEIN"/>
    <property type="match status" value="1"/>
</dbReference>
<gene>
    <name evidence="3" type="primary">FGENESH: predicted gene_6.148</name>
    <name evidence="4" type="ORF">AAT19DRAFT_14647</name>
    <name evidence="3" type="ORF">BN2166_0032260</name>
</gene>
<dbReference type="STRING" id="5286.A0A0K3CFS8"/>
<evidence type="ECO:0000313" key="5">
    <source>
        <dbReference type="Proteomes" id="UP000199069"/>
    </source>
</evidence>
<feature type="compositionally biased region" description="Basic and acidic residues" evidence="1">
    <location>
        <begin position="47"/>
        <end position="67"/>
    </location>
</feature>
<evidence type="ECO:0000256" key="1">
    <source>
        <dbReference type="SAM" id="MobiDB-lite"/>
    </source>
</evidence>
<dbReference type="EMBL" id="LCTV02000006">
    <property type="protein sequence ID" value="PRQ74294.1"/>
    <property type="molecule type" value="Genomic_DNA"/>
</dbReference>
<reference evidence="4 6" key="2">
    <citation type="journal article" date="2018" name="Elife">
        <title>Functional genomics of lipid metabolism in the oleaginous yeast Rhodosporidium toruloides.</title>
        <authorList>
            <person name="Coradetti S.T."/>
            <person name="Pinel D."/>
            <person name="Geiselman G."/>
            <person name="Ito M."/>
            <person name="Mondo S."/>
            <person name="Reilly M.C."/>
            <person name="Cheng Y.F."/>
            <person name="Bauer S."/>
            <person name="Grigoriev I."/>
            <person name="Gladden J.M."/>
            <person name="Simmons B.A."/>
            <person name="Brem R."/>
            <person name="Arkin A.P."/>
            <person name="Skerker J.M."/>
        </authorList>
    </citation>
    <scope>NUCLEOTIDE SEQUENCE [LARGE SCALE GENOMIC DNA]</scope>
    <source>
        <strain evidence="4 6">NBRC 0880</strain>
    </source>
</reference>
<feature type="compositionally biased region" description="Acidic residues" evidence="1">
    <location>
        <begin position="102"/>
        <end position="114"/>
    </location>
</feature>
<evidence type="ECO:0000313" key="6">
    <source>
        <dbReference type="Proteomes" id="UP000239560"/>
    </source>
</evidence>
<feature type="compositionally biased region" description="Basic and acidic residues" evidence="1">
    <location>
        <begin position="466"/>
        <end position="516"/>
    </location>
</feature>
<dbReference type="Proteomes" id="UP000199069">
    <property type="component" value="Unassembled WGS sequence"/>
</dbReference>
<proteinExistence type="predicted"/>
<feature type="compositionally biased region" description="Basic residues" evidence="1">
    <location>
        <begin position="517"/>
        <end position="526"/>
    </location>
</feature>
<feature type="domain" description="Micro-fibrillar-associated protein 1 C-terminal" evidence="2">
    <location>
        <begin position="144"/>
        <end position="352"/>
    </location>
</feature>
<dbReference type="Proteomes" id="UP000239560">
    <property type="component" value="Unassembled WGS sequence"/>
</dbReference>
<feature type="region of interest" description="Disordered" evidence="1">
    <location>
        <begin position="1"/>
        <end position="153"/>
    </location>
</feature>
<accession>A0A0K3CFS8</accession>
<feature type="compositionally biased region" description="Basic and acidic residues" evidence="1">
    <location>
        <begin position="528"/>
        <end position="557"/>
    </location>
</feature>
<dbReference type="AlphaFoldDB" id="A0A0K3CFS8"/>
<dbReference type="InterPro" id="IPR009730">
    <property type="entry name" value="MFAP1_C"/>
</dbReference>
<feature type="region of interest" description="Disordered" evidence="1">
    <location>
        <begin position="175"/>
        <end position="226"/>
    </location>
</feature>
<keyword evidence="5" id="KW-1185">Reference proteome</keyword>
<feature type="region of interest" description="Disordered" evidence="1">
    <location>
        <begin position="391"/>
        <end position="557"/>
    </location>
</feature>
<sequence>MNGSRGKLTQPLRPVGRYRPGKAPVPVATDDDSDEEEQQQQVEGEGGADHDEADEQVHEFSAARRDAAPAGRINVALREVEVDKAGKVKVGGKDEVGRTEMESSEGEYETDSEEERAAAPAKPAFRPQASAAAEEEESSEYETDSEEEEPLKPIYKPVFVSKRNRDTLAEKKELDAEALEAQREAEEKKRREEAKAMVAESIVREISTKEAEETHPDVDDTDGLDPEGEFEAWKLRELMRLKRDREARYALEKIREEVEARRALPEELRLKEDMERADKTRKEKKKGQQVFLQKYHHKGVFHQDLDILKKHDYTAPTASTITDVSSLPAVMQKRNFGKAHQTKYTHLAAEDTSRTSGGWGKPSGPGGGAGGGKDGGCFLCGGPHLKRDCPQLNEGASTSASASGANSSAARTGGDAGWAARRPPPPHDDRFAPGGGSGRRGGLGYGRGDDDRRGGGGERRRSRSRERRDRSRSPPRYRDYDRGDGREKERYGGRRDEDYSRSSGSRRDDRDRDRDYRRRSRSRSRSPGRGERGGYSGRERDERNWRDRDDKRRRLDY</sequence>
<protein>
    <submittedName>
        <fullName evidence="3">BY PROTMAP: gi|472585162|gb|EMS22728.1| microfibrillar-associated protein 1 [Rhodosporidium toruloides NP11] gi|647400072|emb|CDR45177.1| RHTO0S10e06150g1_1 [Rhodosporidium toruloides]</fullName>
    </submittedName>
</protein>
<feature type="region of interest" description="Disordered" evidence="1">
    <location>
        <begin position="347"/>
        <end position="370"/>
    </location>
</feature>
<feature type="compositionally biased region" description="Gly residues" evidence="1">
    <location>
        <begin position="357"/>
        <end position="370"/>
    </location>
</feature>
<feature type="compositionally biased region" description="Basic and acidic residues" evidence="1">
    <location>
        <begin position="202"/>
        <end position="218"/>
    </location>
</feature>
<name>A0A0K3CFS8_RHOTO</name>
<feature type="compositionally biased region" description="Low complexity" evidence="1">
    <location>
        <begin position="395"/>
        <end position="413"/>
    </location>
</feature>
<organism evidence="3 5">
    <name type="scientific">Rhodotorula toruloides</name>
    <name type="common">Yeast</name>
    <name type="synonym">Rhodosporidium toruloides</name>
    <dbReference type="NCBI Taxonomy" id="5286"/>
    <lineage>
        <taxon>Eukaryota</taxon>
        <taxon>Fungi</taxon>
        <taxon>Dikarya</taxon>
        <taxon>Basidiomycota</taxon>
        <taxon>Pucciniomycotina</taxon>
        <taxon>Microbotryomycetes</taxon>
        <taxon>Sporidiobolales</taxon>
        <taxon>Sporidiobolaceae</taxon>
        <taxon>Rhodotorula</taxon>
    </lineage>
</organism>
<evidence type="ECO:0000313" key="3">
    <source>
        <dbReference type="EMBL" id="CTR07365.1"/>
    </source>
</evidence>
<dbReference type="InterPro" id="IPR033194">
    <property type="entry name" value="MFAP1"/>
</dbReference>
<feature type="compositionally biased region" description="Basic and acidic residues" evidence="1">
    <location>
        <begin position="175"/>
        <end position="195"/>
    </location>
</feature>
<evidence type="ECO:0000259" key="2">
    <source>
        <dbReference type="Pfam" id="PF06991"/>
    </source>
</evidence>
<feature type="compositionally biased region" description="Acidic residues" evidence="1">
    <location>
        <begin position="29"/>
        <end position="38"/>
    </location>
</feature>
<feature type="compositionally biased region" description="Acidic residues" evidence="1">
    <location>
        <begin position="133"/>
        <end position="149"/>
    </location>
</feature>
<feature type="compositionally biased region" description="Basic and acidic residues" evidence="1">
    <location>
        <begin position="78"/>
        <end position="101"/>
    </location>
</feature>
<dbReference type="Pfam" id="PF06991">
    <property type="entry name" value="MFAP1"/>
    <property type="match status" value="1"/>
</dbReference>
<dbReference type="OrthoDB" id="1111734at2759"/>
<evidence type="ECO:0000313" key="4">
    <source>
        <dbReference type="EMBL" id="PRQ74294.1"/>
    </source>
</evidence>
<feature type="compositionally biased region" description="Gly residues" evidence="1">
    <location>
        <begin position="433"/>
        <end position="446"/>
    </location>
</feature>